<dbReference type="SFLD" id="SFLDS00057">
    <property type="entry name" value="Glutaminase/Asparaginase"/>
    <property type="match status" value="1"/>
</dbReference>
<dbReference type="Gene3D" id="3.40.50.1170">
    <property type="entry name" value="L-asparaginase, N-terminal domain"/>
    <property type="match status" value="1"/>
</dbReference>
<evidence type="ECO:0000256" key="1">
    <source>
        <dbReference type="ARBA" id="ARBA00010518"/>
    </source>
</evidence>
<accession>A0ABQ5MPV5</accession>
<evidence type="ECO:0000256" key="7">
    <source>
        <dbReference type="SAM" id="MobiDB-lite"/>
    </source>
</evidence>
<dbReference type="Gene3D" id="3.40.50.40">
    <property type="match status" value="1"/>
</dbReference>
<dbReference type="Pfam" id="PF17763">
    <property type="entry name" value="Asparaginase_C"/>
    <property type="match status" value="1"/>
</dbReference>
<dbReference type="InterPro" id="IPR020827">
    <property type="entry name" value="Asparaginase/glutaminase_AS1"/>
</dbReference>
<evidence type="ECO:0000256" key="5">
    <source>
        <dbReference type="PROSITE-ProRule" id="PRU10099"/>
    </source>
</evidence>
<dbReference type="InterPro" id="IPR037152">
    <property type="entry name" value="L-asparaginase_N_sf"/>
</dbReference>
<dbReference type="InterPro" id="IPR036152">
    <property type="entry name" value="Asp/glu_Ase-like_sf"/>
</dbReference>
<feature type="domain" description="L-asparaginase N-terminal" evidence="8">
    <location>
        <begin position="3"/>
        <end position="167"/>
    </location>
</feature>
<dbReference type="PRINTS" id="PR00139">
    <property type="entry name" value="ASNGLNASE"/>
</dbReference>
<dbReference type="PROSITE" id="PS51732">
    <property type="entry name" value="ASN_GLN_ASE_3"/>
    <property type="match status" value="1"/>
</dbReference>
<gene>
    <name evidence="10" type="ORF">AHIS1636_04590</name>
</gene>
<reference evidence="10 11" key="1">
    <citation type="journal article" date="2023" name="Int. J. Syst. Evol. Microbiol.">
        <title>Arthrobacter mangrovi sp. nov., an actinobacterium isolated from the rhizosphere of a mangrove.</title>
        <authorList>
            <person name="Hamada M."/>
            <person name="Saitou S."/>
            <person name="Enomoto N."/>
            <person name="Nanri K."/>
            <person name="Hidaka K."/>
            <person name="Miura T."/>
            <person name="Tamura T."/>
        </authorList>
    </citation>
    <scope>NUCLEOTIDE SEQUENCE [LARGE SCALE GENOMIC DNA]</scope>
    <source>
        <strain evidence="10 11">NBRC 112813</strain>
    </source>
</reference>
<feature type="active site" evidence="6">
    <location>
        <position position="85"/>
    </location>
</feature>
<keyword evidence="11" id="KW-1185">Reference proteome</keyword>
<feature type="active site" evidence="5">
    <location>
        <position position="12"/>
    </location>
</feature>
<dbReference type="InterPro" id="IPR027474">
    <property type="entry name" value="L-asparaginase_N"/>
</dbReference>
<comment type="similarity">
    <text evidence="1">Belongs to the asparaginase 1 family.</text>
</comment>
<dbReference type="PIRSF" id="PIRSF001220">
    <property type="entry name" value="L-ASNase_gatD"/>
    <property type="match status" value="1"/>
</dbReference>
<evidence type="ECO:0000259" key="9">
    <source>
        <dbReference type="Pfam" id="PF17763"/>
    </source>
</evidence>
<keyword evidence="3" id="KW-0378">Hydrolase</keyword>
<dbReference type="InterPro" id="IPR027475">
    <property type="entry name" value="Asparaginase/glutaminase_AS2"/>
</dbReference>
<organism evidence="10 11">
    <name type="scientific">Arthrobacter mangrovi</name>
    <dbReference type="NCBI Taxonomy" id="2966350"/>
    <lineage>
        <taxon>Bacteria</taxon>
        <taxon>Bacillati</taxon>
        <taxon>Actinomycetota</taxon>
        <taxon>Actinomycetes</taxon>
        <taxon>Micrococcales</taxon>
        <taxon>Micrococcaceae</taxon>
        <taxon>Arthrobacter</taxon>
    </lineage>
</organism>
<proteinExistence type="inferred from homology"/>
<feature type="region of interest" description="Disordered" evidence="7">
    <location>
        <begin position="1"/>
        <end position="30"/>
    </location>
</feature>
<dbReference type="RefSeq" id="WP_264794199.1">
    <property type="nucleotide sequence ID" value="NZ_BRVS01000002.1"/>
</dbReference>
<dbReference type="Pfam" id="PF00710">
    <property type="entry name" value="Asparaginase"/>
    <property type="match status" value="1"/>
</dbReference>
<dbReference type="CDD" id="cd08964">
    <property type="entry name" value="L-asparaginase_II"/>
    <property type="match status" value="1"/>
</dbReference>
<dbReference type="InterPro" id="IPR006034">
    <property type="entry name" value="Asparaginase/glutaminase-like"/>
</dbReference>
<dbReference type="PROSITE" id="PS00917">
    <property type="entry name" value="ASN_GLN_ASE_2"/>
    <property type="match status" value="1"/>
</dbReference>
<evidence type="ECO:0000259" key="8">
    <source>
        <dbReference type="Pfam" id="PF00710"/>
    </source>
</evidence>
<dbReference type="PANTHER" id="PTHR11707:SF28">
    <property type="entry name" value="60 KDA LYSOPHOSPHOLIPASE"/>
    <property type="match status" value="1"/>
</dbReference>
<evidence type="ECO:0000256" key="2">
    <source>
        <dbReference type="ARBA" id="ARBA00012920"/>
    </source>
</evidence>
<dbReference type="EC" id="3.5.1.1" evidence="2"/>
<dbReference type="InterPro" id="IPR027473">
    <property type="entry name" value="L-asparaginase_C"/>
</dbReference>
<dbReference type="SMART" id="SM00870">
    <property type="entry name" value="Asparaginase"/>
    <property type="match status" value="1"/>
</dbReference>
<dbReference type="PIRSF" id="PIRSF500176">
    <property type="entry name" value="L_ASNase"/>
    <property type="match status" value="1"/>
</dbReference>
<evidence type="ECO:0000256" key="4">
    <source>
        <dbReference type="ARBA" id="ARBA00049366"/>
    </source>
</evidence>
<dbReference type="PROSITE" id="PS00144">
    <property type="entry name" value="ASN_GLN_ASE_1"/>
    <property type="match status" value="1"/>
</dbReference>
<evidence type="ECO:0000313" key="10">
    <source>
        <dbReference type="EMBL" id="GLB66020.1"/>
    </source>
</evidence>
<feature type="domain" description="Asparaginase/glutaminase C-terminal" evidence="9">
    <location>
        <begin position="204"/>
        <end position="318"/>
    </location>
</feature>
<name>A0ABQ5MPV5_9MICC</name>
<dbReference type="InterPro" id="IPR040919">
    <property type="entry name" value="Asparaginase_C"/>
</dbReference>
<dbReference type="InterPro" id="IPR004550">
    <property type="entry name" value="AsnASE_II"/>
</dbReference>
<comment type="caution">
    <text evidence="10">The sequence shown here is derived from an EMBL/GenBank/DDBJ whole genome shotgun (WGS) entry which is preliminary data.</text>
</comment>
<dbReference type="SUPFAM" id="SSF53774">
    <property type="entry name" value="Glutaminase/Asparaginase"/>
    <property type="match status" value="1"/>
</dbReference>
<dbReference type="EMBL" id="BRVS01000002">
    <property type="protein sequence ID" value="GLB66020.1"/>
    <property type="molecule type" value="Genomic_DNA"/>
</dbReference>
<dbReference type="Proteomes" id="UP001209654">
    <property type="component" value="Unassembled WGS sequence"/>
</dbReference>
<comment type="catalytic activity">
    <reaction evidence="4">
        <text>L-asparagine + H2O = L-aspartate + NH4(+)</text>
        <dbReference type="Rhea" id="RHEA:21016"/>
        <dbReference type="ChEBI" id="CHEBI:15377"/>
        <dbReference type="ChEBI" id="CHEBI:28938"/>
        <dbReference type="ChEBI" id="CHEBI:29991"/>
        <dbReference type="ChEBI" id="CHEBI:58048"/>
        <dbReference type="EC" id="3.5.1.1"/>
    </reaction>
</comment>
<protein>
    <recommendedName>
        <fullName evidence="2">asparaginase</fullName>
        <ecNumber evidence="2">3.5.1.1</ecNumber>
    </recommendedName>
</protein>
<evidence type="ECO:0000256" key="3">
    <source>
        <dbReference type="ARBA" id="ARBA00022801"/>
    </source>
</evidence>
<evidence type="ECO:0000256" key="6">
    <source>
        <dbReference type="PROSITE-ProRule" id="PRU10100"/>
    </source>
</evidence>
<dbReference type="PANTHER" id="PTHR11707">
    <property type="entry name" value="L-ASPARAGINASE"/>
    <property type="match status" value="1"/>
</dbReference>
<evidence type="ECO:0000313" key="11">
    <source>
        <dbReference type="Proteomes" id="UP001209654"/>
    </source>
</evidence>
<sequence>MARIQLLGTGGTIASRSHGSGGAVATDTSSALVPAPHRDVTVSARDVLTTGSYRLDLADLRRIAEAVEQAVSDPGTDGVVVTHGTDTLEETTFLLDLLHASAKPVVVTGAQRTADSPDTDGPRNVAEAVRAAADEHLRGAGALISFNGTVRSARGARKVHTTADSPFGGGTEVAHMAGGRLVVTAMPRRCPALPPLTAAFDDTRVEIVTAYPGATPALLDHAVQLGSHAVVLAGTGVGNAGPGFAEAVKQATDRGCIVVLSTRATWGPVVPTYGNGGGIDLVAAGAVPSLDLNPFQARILAAVLLSQGTPPEEFPGVFDAYL</sequence>